<evidence type="ECO:0000259" key="5">
    <source>
        <dbReference type="Pfam" id="PF04542"/>
    </source>
</evidence>
<dbReference type="CDD" id="cd06171">
    <property type="entry name" value="Sigma70_r4"/>
    <property type="match status" value="1"/>
</dbReference>
<dbReference type="InterPro" id="IPR014284">
    <property type="entry name" value="RNA_pol_sigma-70_dom"/>
</dbReference>
<dbReference type="SUPFAM" id="SSF88659">
    <property type="entry name" value="Sigma3 and sigma4 domains of RNA polymerase sigma factors"/>
    <property type="match status" value="1"/>
</dbReference>
<evidence type="ECO:0000256" key="3">
    <source>
        <dbReference type="ARBA" id="ARBA00023082"/>
    </source>
</evidence>
<dbReference type="NCBIfam" id="TIGR02937">
    <property type="entry name" value="sigma70-ECF"/>
    <property type="match status" value="1"/>
</dbReference>
<keyword evidence="2" id="KW-0805">Transcription regulation</keyword>
<protein>
    <submittedName>
        <fullName evidence="7">Sigma-70 family RNA polymerase sigma factor</fullName>
    </submittedName>
</protein>
<evidence type="ECO:0000256" key="2">
    <source>
        <dbReference type="ARBA" id="ARBA00023015"/>
    </source>
</evidence>
<dbReference type="PANTHER" id="PTHR43133:SF46">
    <property type="entry name" value="RNA POLYMERASE SIGMA-70 FACTOR ECF SUBFAMILY"/>
    <property type="match status" value="1"/>
</dbReference>
<dbReference type="InterPro" id="IPR013324">
    <property type="entry name" value="RNA_pol_sigma_r3/r4-like"/>
</dbReference>
<dbReference type="InterPro" id="IPR007627">
    <property type="entry name" value="RNA_pol_sigma70_r2"/>
</dbReference>
<proteinExistence type="inferred from homology"/>
<organism evidence="7 8">
    <name type="scientific">Candidatus Opimibacter skivensis</name>
    <dbReference type="NCBI Taxonomy" id="2982028"/>
    <lineage>
        <taxon>Bacteria</taxon>
        <taxon>Pseudomonadati</taxon>
        <taxon>Bacteroidota</taxon>
        <taxon>Saprospiria</taxon>
        <taxon>Saprospirales</taxon>
        <taxon>Saprospiraceae</taxon>
        <taxon>Candidatus Opimibacter</taxon>
    </lineage>
</organism>
<dbReference type="Gene3D" id="1.10.10.10">
    <property type="entry name" value="Winged helix-like DNA-binding domain superfamily/Winged helix DNA-binding domain"/>
    <property type="match status" value="1"/>
</dbReference>
<comment type="caution">
    <text evidence="7">The sequence shown here is derived from an EMBL/GenBank/DDBJ whole genome shotgun (WGS) entry which is preliminary data.</text>
</comment>
<dbReference type="GO" id="GO:0016987">
    <property type="term" value="F:sigma factor activity"/>
    <property type="evidence" value="ECO:0007669"/>
    <property type="project" value="UniProtKB-KW"/>
</dbReference>
<comment type="similarity">
    <text evidence="1">Belongs to the sigma-70 factor family. ECF subfamily.</text>
</comment>
<dbReference type="InterPro" id="IPR013249">
    <property type="entry name" value="RNA_pol_sigma70_r4_t2"/>
</dbReference>
<reference evidence="7 8" key="1">
    <citation type="submission" date="2020-10" db="EMBL/GenBank/DDBJ databases">
        <title>Connecting structure to function with the recovery of over 1000 high-quality activated sludge metagenome-assembled genomes encoding full-length rRNA genes using long-read sequencing.</title>
        <authorList>
            <person name="Singleton C.M."/>
            <person name="Petriglieri F."/>
            <person name="Kristensen J.M."/>
            <person name="Kirkegaard R.H."/>
            <person name="Michaelsen T.Y."/>
            <person name="Andersen M.H."/>
            <person name="Karst S.M."/>
            <person name="Dueholm M.S."/>
            <person name="Nielsen P.H."/>
            <person name="Albertsen M."/>
        </authorList>
    </citation>
    <scope>NUCLEOTIDE SEQUENCE [LARGE SCALE GENOMIC DNA]</scope>
    <source>
        <strain evidence="7">Ribe_18-Q3-R11-54_MAXAC.273</strain>
    </source>
</reference>
<dbReference type="Pfam" id="PF08281">
    <property type="entry name" value="Sigma70_r4_2"/>
    <property type="match status" value="1"/>
</dbReference>
<evidence type="ECO:0000313" key="7">
    <source>
        <dbReference type="EMBL" id="MBK9981123.1"/>
    </source>
</evidence>
<dbReference type="AlphaFoldDB" id="A0A9D7SQA9"/>
<dbReference type="InterPro" id="IPR039425">
    <property type="entry name" value="RNA_pol_sigma-70-like"/>
</dbReference>
<evidence type="ECO:0000259" key="6">
    <source>
        <dbReference type="Pfam" id="PF08281"/>
    </source>
</evidence>
<dbReference type="Pfam" id="PF04542">
    <property type="entry name" value="Sigma70_r2"/>
    <property type="match status" value="1"/>
</dbReference>
<dbReference type="GO" id="GO:0006352">
    <property type="term" value="P:DNA-templated transcription initiation"/>
    <property type="evidence" value="ECO:0007669"/>
    <property type="project" value="InterPro"/>
</dbReference>
<dbReference type="Gene3D" id="1.10.1740.10">
    <property type="match status" value="1"/>
</dbReference>
<keyword evidence="4" id="KW-0804">Transcription</keyword>
<sequence length="177" mass="20673">MQEQELIKRCKANDRTAQRVLYERFAPLLMAICRRYVGPINAEDVLQDSLIRVFQYLIQYRNDGSFEGWVRRVCVNTCIRYLEKEKRLRIDYVSEGLPEQSVEPDAIHKMSADELMMIIDKLPDGYKTVFNLSVIEGYPHKEIAELLGIEESSSRSQLTKARKYIQRSLVPTLKVEI</sequence>
<evidence type="ECO:0000256" key="4">
    <source>
        <dbReference type="ARBA" id="ARBA00023163"/>
    </source>
</evidence>
<dbReference type="InterPro" id="IPR036388">
    <property type="entry name" value="WH-like_DNA-bd_sf"/>
</dbReference>
<gene>
    <name evidence="7" type="ORF">IPP15_01635</name>
</gene>
<feature type="domain" description="RNA polymerase sigma factor 70 region 4 type 2" evidence="6">
    <location>
        <begin position="113"/>
        <end position="163"/>
    </location>
</feature>
<accession>A0A9D7SQA9</accession>
<evidence type="ECO:0000313" key="8">
    <source>
        <dbReference type="Proteomes" id="UP000808337"/>
    </source>
</evidence>
<dbReference type="InterPro" id="IPR013325">
    <property type="entry name" value="RNA_pol_sigma_r2"/>
</dbReference>
<name>A0A9D7SQA9_9BACT</name>
<dbReference type="PANTHER" id="PTHR43133">
    <property type="entry name" value="RNA POLYMERASE ECF-TYPE SIGMA FACTO"/>
    <property type="match status" value="1"/>
</dbReference>
<evidence type="ECO:0000256" key="1">
    <source>
        <dbReference type="ARBA" id="ARBA00010641"/>
    </source>
</evidence>
<dbReference type="EMBL" id="JADKGY010000001">
    <property type="protein sequence ID" value="MBK9981123.1"/>
    <property type="molecule type" value="Genomic_DNA"/>
</dbReference>
<feature type="domain" description="RNA polymerase sigma-70 region 2" evidence="5">
    <location>
        <begin position="21"/>
        <end position="87"/>
    </location>
</feature>
<dbReference type="GO" id="GO:0003677">
    <property type="term" value="F:DNA binding"/>
    <property type="evidence" value="ECO:0007669"/>
    <property type="project" value="InterPro"/>
</dbReference>
<dbReference type="SUPFAM" id="SSF88946">
    <property type="entry name" value="Sigma2 domain of RNA polymerase sigma factors"/>
    <property type="match status" value="1"/>
</dbReference>
<dbReference type="Proteomes" id="UP000808337">
    <property type="component" value="Unassembled WGS sequence"/>
</dbReference>
<keyword evidence="3" id="KW-0731">Sigma factor</keyword>